<dbReference type="AlphaFoldDB" id="A0A427A5Y8"/>
<evidence type="ECO:0000313" key="3">
    <source>
        <dbReference type="Proteomes" id="UP000287651"/>
    </source>
</evidence>
<reference evidence="2 3" key="1">
    <citation type="journal article" date="2014" name="Agronomy (Basel)">
        <title>A Draft Genome Sequence for Ensete ventricosum, the Drought-Tolerant Tree Against Hunger.</title>
        <authorList>
            <person name="Harrison J."/>
            <person name="Moore K.A."/>
            <person name="Paszkiewicz K."/>
            <person name="Jones T."/>
            <person name="Grant M."/>
            <person name="Ambacheew D."/>
            <person name="Muzemil S."/>
            <person name="Studholme D.J."/>
        </authorList>
    </citation>
    <scope>NUCLEOTIDE SEQUENCE [LARGE SCALE GENOMIC DNA]</scope>
</reference>
<protein>
    <submittedName>
        <fullName evidence="2">Uncharacterized protein</fullName>
    </submittedName>
</protein>
<organism evidence="2 3">
    <name type="scientific">Ensete ventricosum</name>
    <name type="common">Abyssinian banana</name>
    <name type="synonym">Musa ensete</name>
    <dbReference type="NCBI Taxonomy" id="4639"/>
    <lineage>
        <taxon>Eukaryota</taxon>
        <taxon>Viridiplantae</taxon>
        <taxon>Streptophyta</taxon>
        <taxon>Embryophyta</taxon>
        <taxon>Tracheophyta</taxon>
        <taxon>Spermatophyta</taxon>
        <taxon>Magnoliopsida</taxon>
        <taxon>Liliopsida</taxon>
        <taxon>Zingiberales</taxon>
        <taxon>Musaceae</taxon>
        <taxon>Ensete</taxon>
    </lineage>
</organism>
<evidence type="ECO:0000313" key="2">
    <source>
        <dbReference type="EMBL" id="RRT71591.1"/>
    </source>
</evidence>
<evidence type="ECO:0000256" key="1">
    <source>
        <dbReference type="SAM" id="MobiDB-lite"/>
    </source>
</evidence>
<feature type="region of interest" description="Disordered" evidence="1">
    <location>
        <begin position="7"/>
        <end position="26"/>
    </location>
</feature>
<gene>
    <name evidence="2" type="ORF">B296_00022670</name>
</gene>
<name>A0A427A5Y8_ENSVE</name>
<dbReference type="EMBL" id="AMZH03003663">
    <property type="protein sequence ID" value="RRT71591.1"/>
    <property type="molecule type" value="Genomic_DNA"/>
</dbReference>
<dbReference type="Proteomes" id="UP000287651">
    <property type="component" value="Unassembled WGS sequence"/>
</dbReference>
<proteinExistence type="predicted"/>
<comment type="caution">
    <text evidence="2">The sequence shown here is derived from an EMBL/GenBank/DDBJ whole genome shotgun (WGS) entry which is preliminary data.</text>
</comment>
<sequence>MSIARIAEQTDGARPLPHRPKPYGSAPHNIGLDESACAVGSVRVNDLRDHIKLGIDGWVYLDLNFEVLLAPIQQPQTLTFRASTSLAYTCSHAPWPNRLVATTLICPFVNQGTPNCSTR</sequence>
<accession>A0A427A5Y8</accession>